<dbReference type="SUPFAM" id="SSF74650">
    <property type="entry name" value="Galactose mutarotase-like"/>
    <property type="match status" value="1"/>
</dbReference>
<accession>A0A9D1MCY4</accession>
<name>A0A9D1MCY4_9FIRM</name>
<dbReference type="InterPro" id="IPR037481">
    <property type="entry name" value="LacX"/>
</dbReference>
<dbReference type="GO" id="GO:0005975">
    <property type="term" value="P:carbohydrate metabolic process"/>
    <property type="evidence" value="ECO:0007669"/>
    <property type="project" value="InterPro"/>
</dbReference>
<evidence type="ECO:0000313" key="1">
    <source>
        <dbReference type="EMBL" id="HIU57813.1"/>
    </source>
</evidence>
<dbReference type="InterPro" id="IPR008183">
    <property type="entry name" value="Aldose_1/G6P_1-epimerase"/>
</dbReference>
<reference evidence="1" key="1">
    <citation type="submission" date="2020-10" db="EMBL/GenBank/DDBJ databases">
        <authorList>
            <person name="Gilroy R."/>
        </authorList>
    </citation>
    <scope>NUCLEOTIDE SEQUENCE</scope>
    <source>
        <strain evidence="1">USAMLcec3-3695</strain>
    </source>
</reference>
<dbReference type="InterPro" id="IPR011013">
    <property type="entry name" value="Gal_mutarotase_sf_dom"/>
</dbReference>
<protein>
    <submittedName>
        <fullName evidence="1">Aldose 1-epimerase family protein</fullName>
    </submittedName>
</protein>
<gene>
    <name evidence="1" type="ORF">IAA61_08405</name>
</gene>
<reference evidence="1" key="2">
    <citation type="journal article" date="2021" name="PeerJ">
        <title>Extensive microbial diversity within the chicken gut microbiome revealed by metagenomics and culture.</title>
        <authorList>
            <person name="Gilroy R."/>
            <person name="Ravi A."/>
            <person name="Getino M."/>
            <person name="Pursley I."/>
            <person name="Horton D.L."/>
            <person name="Alikhan N.F."/>
            <person name="Baker D."/>
            <person name="Gharbi K."/>
            <person name="Hall N."/>
            <person name="Watson M."/>
            <person name="Adriaenssens E.M."/>
            <person name="Foster-Nyarko E."/>
            <person name="Jarju S."/>
            <person name="Secka A."/>
            <person name="Antonio M."/>
            <person name="Oren A."/>
            <person name="Chaudhuri R.R."/>
            <person name="La Ragione R."/>
            <person name="Hildebrand F."/>
            <person name="Pallen M.J."/>
        </authorList>
    </citation>
    <scope>NUCLEOTIDE SEQUENCE</scope>
    <source>
        <strain evidence="1">USAMLcec3-3695</strain>
    </source>
</reference>
<dbReference type="Proteomes" id="UP000824109">
    <property type="component" value="Unassembled WGS sequence"/>
</dbReference>
<dbReference type="CDD" id="cd09024">
    <property type="entry name" value="Aldose_epim_lacX"/>
    <property type="match status" value="1"/>
</dbReference>
<dbReference type="PANTHER" id="PTHR11122:SF13">
    <property type="entry name" value="GLUCOSE-6-PHOSPHATE 1-EPIMERASE"/>
    <property type="match status" value="1"/>
</dbReference>
<dbReference type="Pfam" id="PF01263">
    <property type="entry name" value="Aldose_epim"/>
    <property type="match status" value="1"/>
</dbReference>
<dbReference type="GO" id="GO:0016853">
    <property type="term" value="F:isomerase activity"/>
    <property type="evidence" value="ECO:0007669"/>
    <property type="project" value="InterPro"/>
</dbReference>
<dbReference type="EMBL" id="DVNB01000087">
    <property type="protein sequence ID" value="HIU57813.1"/>
    <property type="molecule type" value="Genomic_DNA"/>
</dbReference>
<dbReference type="InterPro" id="IPR014718">
    <property type="entry name" value="GH-type_carb-bd"/>
</dbReference>
<comment type="caution">
    <text evidence="1">The sequence shown here is derived from an EMBL/GenBank/DDBJ whole genome shotgun (WGS) entry which is preliminary data.</text>
</comment>
<organism evidence="1 2">
    <name type="scientific">Candidatus Ornithomonoglobus merdipullorum</name>
    <dbReference type="NCBI Taxonomy" id="2840895"/>
    <lineage>
        <taxon>Bacteria</taxon>
        <taxon>Bacillati</taxon>
        <taxon>Bacillota</taxon>
        <taxon>Clostridia</taxon>
        <taxon>Candidatus Ornithomonoglobus</taxon>
    </lineage>
</organism>
<proteinExistence type="predicted"/>
<dbReference type="Gene3D" id="2.70.98.10">
    <property type="match status" value="1"/>
</dbReference>
<dbReference type="PANTHER" id="PTHR11122">
    <property type="entry name" value="APOSPORY-ASSOCIATED PROTEIN C-RELATED"/>
    <property type="match status" value="1"/>
</dbReference>
<sequence>MRYTIKNEVLTVGIDSMGAEVKSVIKDGREYMWCGDAKCWGRTSPVLFPFVGSVKDGVYRTNGREYPMGQHGFARDMEFELADRSEDMISFTLASNDETLARYPYEFRLTITYRLNGNALSVEWKVENPSDKEMYFSIGAHPAFECPLEGESKNGYKFKFDTDGDKEYFLLDGGTLDKTKSYTLPVKDGYAVITDDMFDRDALIAEGAQAREISLCDPDGRAYVTVRTDAPLFGLWSPAGKNAPFVCIEPWYGRCDASDFDGELKDREYSNTLEAGESFCAGYTVEFV</sequence>
<dbReference type="AlphaFoldDB" id="A0A9D1MCY4"/>
<dbReference type="GO" id="GO:0030246">
    <property type="term" value="F:carbohydrate binding"/>
    <property type="evidence" value="ECO:0007669"/>
    <property type="project" value="InterPro"/>
</dbReference>
<evidence type="ECO:0000313" key="2">
    <source>
        <dbReference type="Proteomes" id="UP000824109"/>
    </source>
</evidence>